<organism evidence="2 3">
    <name type="scientific">Shouchella xiaoxiensis</name>
    <dbReference type="NCBI Taxonomy" id="766895"/>
    <lineage>
        <taxon>Bacteria</taxon>
        <taxon>Bacillati</taxon>
        <taxon>Bacillota</taxon>
        <taxon>Bacilli</taxon>
        <taxon>Bacillales</taxon>
        <taxon>Bacillaceae</taxon>
        <taxon>Shouchella</taxon>
    </lineage>
</organism>
<sequence length="720" mass="84191">MNRATTYSFLGLLTSEEVSRIEIPIIQRDYAQGRTEKKGKRTIQTIRTAFVQRLFAALTDNIELELDFIYGTISNQGVFVPLDGQQRLTTLFLLHWYSSTREGKHAEASVFLKRFSYETRMSSKLFCHMLVQLNKLDFNQASISEVIQNEPTFFLAWKQDPTVQSMLVMLDAIHDTYTVPIYERLSSDCPIRFKFINLDHFHLEDTLYIKMNARGKPLTPFENVKAKLQTYMERCVKTESLTAEFVARFLMKMDNEWTDFVWSLSRNHYHDSYLQLLLAMFVNHVAQHPLHASELASLINDEETPTLDELIALSRQDPTWLHYVETTFDAFSLGKHKQLPETVLDIEKVLLKIAAKEVTYTERLQLLAFSLYSHQPSLSNDSLTQWMRLSRNLTENTLYNTMTDFSNSAKTIAQLSHSIDHIKQYLSKETLSGFYGPQFIQEQRKVTLQLQHSGWSERIEKAEDYPYFLGEIGFLLKFSNAIELNERSTLEEHAHAQERFDFYYERAILIFGPATLRVPRNLFTRALLTIGDYTLRQGRNRSFLTEGFDRDISFKRLLREENNQFVKTLIEQINQQAVEASLHTIIHQGNVTDWRRYFIHYPRILEETCGRKRFIRFADENNILLLRHTATSGTCQEYYSFALYAALKEKDIDCSYIGSAGRSGYKYVYFPKSEWQIYFEENAFKWFHDDYGYYDEEGLATLEDMVADVLAYEKSLAASL</sequence>
<name>A0ABS2SYG9_9BACI</name>
<dbReference type="Proteomes" id="UP001179280">
    <property type="component" value="Unassembled WGS sequence"/>
</dbReference>
<evidence type="ECO:0000313" key="3">
    <source>
        <dbReference type="Proteomes" id="UP001179280"/>
    </source>
</evidence>
<keyword evidence="3" id="KW-1185">Reference proteome</keyword>
<reference evidence="2" key="1">
    <citation type="submission" date="2021-01" db="EMBL/GenBank/DDBJ databases">
        <title>Genomic Encyclopedia of Type Strains, Phase IV (KMG-IV): sequencing the most valuable type-strain genomes for metagenomic binning, comparative biology and taxonomic classification.</title>
        <authorList>
            <person name="Goeker M."/>
        </authorList>
    </citation>
    <scope>NUCLEOTIDE SEQUENCE</scope>
    <source>
        <strain evidence="2">DSM 21943</strain>
    </source>
</reference>
<proteinExistence type="predicted"/>
<comment type="caution">
    <text evidence="2">The sequence shown here is derived from an EMBL/GenBank/DDBJ whole genome shotgun (WGS) entry which is preliminary data.</text>
</comment>
<dbReference type="InterPro" id="IPR004919">
    <property type="entry name" value="GmrSD_N"/>
</dbReference>
<evidence type="ECO:0000259" key="1">
    <source>
        <dbReference type="Pfam" id="PF03235"/>
    </source>
</evidence>
<dbReference type="RefSeq" id="WP_204467022.1">
    <property type="nucleotide sequence ID" value="NZ_JAFBCV010000010.1"/>
</dbReference>
<evidence type="ECO:0000313" key="2">
    <source>
        <dbReference type="EMBL" id="MBM7839805.1"/>
    </source>
</evidence>
<accession>A0ABS2SYG9</accession>
<dbReference type="Pfam" id="PF03235">
    <property type="entry name" value="GmrSD_N"/>
    <property type="match status" value="1"/>
</dbReference>
<gene>
    <name evidence="2" type="ORF">JOC54_003085</name>
</gene>
<dbReference type="EMBL" id="JAFBCV010000010">
    <property type="protein sequence ID" value="MBM7839805.1"/>
    <property type="molecule type" value="Genomic_DNA"/>
</dbReference>
<protein>
    <recommendedName>
        <fullName evidence="1">GmrSD restriction endonucleases N-terminal domain-containing protein</fullName>
    </recommendedName>
</protein>
<feature type="domain" description="GmrSD restriction endonucleases N-terminal" evidence="1">
    <location>
        <begin position="15"/>
        <end position="228"/>
    </location>
</feature>